<dbReference type="GO" id="GO:0030497">
    <property type="term" value="P:fatty acid elongation"/>
    <property type="evidence" value="ECO:0007669"/>
    <property type="project" value="TreeGrafter"/>
</dbReference>
<dbReference type="PROSITE" id="PS00061">
    <property type="entry name" value="ADH_SHORT"/>
    <property type="match status" value="1"/>
</dbReference>
<proteinExistence type="inferred from homology"/>
<keyword evidence="2" id="KW-0560">Oxidoreductase</keyword>
<accession>A0A317PZM3</accession>
<dbReference type="PANTHER" id="PTHR42760">
    <property type="entry name" value="SHORT-CHAIN DEHYDROGENASES/REDUCTASES FAMILY MEMBER"/>
    <property type="match status" value="1"/>
</dbReference>
<dbReference type="FunFam" id="3.40.50.720:FF:000173">
    <property type="entry name" value="3-oxoacyl-[acyl-carrier protein] reductase"/>
    <property type="match status" value="1"/>
</dbReference>
<dbReference type="GO" id="GO:0016616">
    <property type="term" value="F:oxidoreductase activity, acting on the CH-OH group of donors, NAD or NADP as acceptor"/>
    <property type="evidence" value="ECO:0007669"/>
    <property type="project" value="UniProtKB-ARBA"/>
</dbReference>
<dbReference type="InterPro" id="IPR057326">
    <property type="entry name" value="KR_dom"/>
</dbReference>
<dbReference type="PANTHER" id="PTHR42760:SF135">
    <property type="entry name" value="BLL7886 PROTEIN"/>
    <property type="match status" value="1"/>
</dbReference>
<evidence type="ECO:0000313" key="5">
    <source>
        <dbReference type="Proteomes" id="UP000246744"/>
    </source>
</evidence>
<dbReference type="SUPFAM" id="SSF51735">
    <property type="entry name" value="NAD(P)-binding Rossmann-fold domains"/>
    <property type="match status" value="1"/>
</dbReference>
<dbReference type="InterPro" id="IPR036291">
    <property type="entry name" value="NAD(P)-bd_dom_sf"/>
</dbReference>
<sequence length="239" mass="25371">MSSSWVLITGGNRGIGHALVTEMLSCAPVIATSRRGNPPGNPPTGKHWVKYVACDGSHQPAVDALAPELLAKYGAPAAIIHNAGITMDNLHIRQSGEQWRQVMETNLNAIFYWNRHLIPAMMAERQGAILLMSSVSGLKGNIGQSAYGASKAALVGLAKSLALEVARFGIRVNCLAPGVIDSEMTRALPPQAMKQLLAGIPLRRAGSAEEVARVARFMISDDSQYMTGQTLVLDGGMSA</sequence>
<dbReference type="PRINTS" id="PR00081">
    <property type="entry name" value="GDHRDH"/>
</dbReference>
<dbReference type="AlphaFoldDB" id="A0A317PZM3"/>
<dbReference type="EMBL" id="QGTS01000009">
    <property type="protein sequence ID" value="PWW07062.1"/>
    <property type="molecule type" value="Genomic_DNA"/>
</dbReference>
<protein>
    <submittedName>
        <fullName evidence="4">3-oxoacyl-[acyl-carrier protein] reductase</fullName>
    </submittedName>
</protein>
<comment type="caution">
    <text evidence="4">The sequence shown here is derived from an EMBL/GenBank/DDBJ whole genome shotgun (WGS) entry which is preliminary data.</text>
</comment>
<dbReference type="RefSeq" id="WP_110026741.1">
    <property type="nucleotide sequence ID" value="NZ_QGTS01000009.1"/>
</dbReference>
<dbReference type="InterPro" id="IPR002347">
    <property type="entry name" value="SDR_fam"/>
</dbReference>
<dbReference type="InterPro" id="IPR020904">
    <property type="entry name" value="Sc_DH/Rdtase_CS"/>
</dbReference>
<feature type="domain" description="Ketoreductase" evidence="3">
    <location>
        <begin position="4"/>
        <end position="178"/>
    </location>
</feature>
<dbReference type="Gene3D" id="3.40.50.720">
    <property type="entry name" value="NAD(P)-binding Rossmann-like Domain"/>
    <property type="match status" value="1"/>
</dbReference>
<evidence type="ECO:0000313" key="4">
    <source>
        <dbReference type="EMBL" id="PWW07062.1"/>
    </source>
</evidence>
<comment type="similarity">
    <text evidence="1">Belongs to the short-chain dehydrogenases/reductases (SDR) family.</text>
</comment>
<dbReference type="PRINTS" id="PR00080">
    <property type="entry name" value="SDRFAMILY"/>
</dbReference>
<reference evidence="4 5" key="1">
    <citation type="submission" date="2018-05" db="EMBL/GenBank/DDBJ databases">
        <title>Genomic Encyclopedia of Type Strains, Phase IV (KMG-IV): sequencing the most valuable type-strain genomes for metagenomic binning, comparative biology and taxonomic classification.</title>
        <authorList>
            <person name="Goeker M."/>
        </authorList>
    </citation>
    <scope>NUCLEOTIDE SEQUENCE [LARGE SCALE GENOMIC DNA]</scope>
    <source>
        <strain evidence="4 5">DSM 19579</strain>
    </source>
</reference>
<gene>
    <name evidence="4" type="ORF">DES37_109182</name>
</gene>
<evidence type="ECO:0000259" key="3">
    <source>
        <dbReference type="SMART" id="SM00822"/>
    </source>
</evidence>
<evidence type="ECO:0000256" key="1">
    <source>
        <dbReference type="ARBA" id="ARBA00006484"/>
    </source>
</evidence>
<keyword evidence="5" id="KW-1185">Reference proteome</keyword>
<dbReference type="OrthoDB" id="9804774at2"/>
<organism evidence="4 5">
    <name type="scientific">Mangrovibacter plantisponsor</name>
    <dbReference type="NCBI Taxonomy" id="451513"/>
    <lineage>
        <taxon>Bacteria</taxon>
        <taxon>Pseudomonadati</taxon>
        <taxon>Pseudomonadota</taxon>
        <taxon>Gammaproteobacteria</taxon>
        <taxon>Enterobacterales</taxon>
        <taxon>Enterobacteriaceae</taxon>
        <taxon>Mangrovibacter</taxon>
    </lineage>
</organism>
<dbReference type="SMART" id="SM00822">
    <property type="entry name" value="PKS_KR"/>
    <property type="match status" value="1"/>
</dbReference>
<name>A0A317PZM3_9ENTR</name>
<dbReference type="Pfam" id="PF13561">
    <property type="entry name" value="adh_short_C2"/>
    <property type="match status" value="1"/>
</dbReference>
<evidence type="ECO:0000256" key="2">
    <source>
        <dbReference type="ARBA" id="ARBA00023002"/>
    </source>
</evidence>
<dbReference type="Proteomes" id="UP000246744">
    <property type="component" value="Unassembled WGS sequence"/>
</dbReference>